<dbReference type="InterPro" id="IPR014710">
    <property type="entry name" value="RmlC-like_jellyroll"/>
</dbReference>
<dbReference type="AlphaFoldDB" id="A0A6M2F6S0"/>
<dbReference type="InterPro" id="IPR041667">
    <property type="entry name" value="Cupin_8"/>
</dbReference>
<evidence type="ECO:0000259" key="2">
    <source>
        <dbReference type="PROSITE" id="PS51184"/>
    </source>
</evidence>
<dbReference type="PANTHER" id="PTHR12461">
    <property type="entry name" value="HYPOXIA-INDUCIBLE FACTOR 1 ALPHA INHIBITOR-RELATED"/>
    <property type="match status" value="1"/>
</dbReference>
<reference evidence="3" key="1">
    <citation type="submission" date="2020-03" db="EMBL/GenBank/DDBJ databases">
        <authorList>
            <person name="Zhang R."/>
        </authorList>
    </citation>
    <scope>NUCLEOTIDE SEQUENCE</scope>
</reference>
<sequence>MLKEGERLLEGLWGEVRELSLGNRIQRLDSPPTPLQFLRDFVSPNKPCIISNAISHWPALTRWPSLSYLSSTLSDSIVSLHLTPDGRADSLVPLENPRKEEICFASAHVERVPFPCALDLVLNPERKNLVAYLQQQNDCFREEYSALASDCNADIPWATEALGGYLPEAVNLWIGNHLSETSFHKDHYENLYAVVSGEKQFLLLPPTDLHRMYIQDFPAAQYSYSSDSGEFRLELEKPLRYVPWCSVNPHPSPETKEIEMSKFPLYFNGPTPFHCTVKAGEILYLPSMWFHHVRQSPDDNGCTIALNYWYDMQFDIKYAYFNFLQSIHHGSRLMNCDASKCTLSDELCIDASELEANQEDTKDG</sequence>
<dbReference type="EMBL" id="GILB01012909">
    <property type="protein sequence ID" value="NUU93242.1"/>
    <property type="molecule type" value="Transcribed_RNA"/>
</dbReference>
<dbReference type="SMART" id="SM00558">
    <property type="entry name" value="JmjC"/>
    <property type="match status" value="1"/>
</dbReference>
<proteinExistence type="inferred from homology"/>
<evidence type="ECO:0000256" key="1">
    <source>
        <dbReference type="ARBA" id="ARBA00006801"/>
    </source>
</evidence>
<dbReference type="Gene3D" id="2.60.120.10">
    <property type="entry name" value="Jelly Rolls"/>
    <property type="match status" value="1"/>
</dbReference>
<dbReference type="FunFam" id="2.60.120.10:FF:000147">
    <property type="entry name" value="2-oxoglutarate (2OG) and Fe(II)-dependent oxygenase superfamily protein"/>
    <property type="match status" value="1"/>
</dbReference>
<dbReference type="PROSITE" id="PS51184">
    <property type="entry name" value="JMJC"/>
    <property type="match status" value="1"/>
</dbReference>
<protein>
    <recommendedName>
        <fullName evidence="2">JmjC domain-containing protein</fullName>
    </recommendedName>
</protein>
<organism evidence="3">
    <name type="scientific">Populus davidiana</name>
    <dbReference type="NCBI Taxonomy" id="266767"/>
    <lineage>
        <taxon>Eukaryota</taxon>
        <taxon>Viridiplantae</taxon>
        <taxon>Streptophyta</taxon>
        <taxon>Embryophyta</taxon>
        <taxon>Tracheophyta</taxon>
        <taxon>Spermatophyta</taxon>
        <taxon>Magnoliopsida</taxon>
        <taxon>eudicotyledons</taxon>
        <taxon>Gunneridae</taxon>
        <taxon>Pentapetalae</taxon>
        <taxon>rosids</taxon>
        <taxon>fabids</taxon>
        <taxon>Malpighiales</taxon>
        <taxon>Salicaceae</taxon>
        <taxon>Saliceae</taxon>
        <taxon>Populus</taxon>
    </lineage>
</organism>
<dbReference type="Pfam" id="PF13621">
    <property type="entry name" value="Cupin_8"/>
    <property type="match status" value="1"/>
</dbReference>
<comment type="similarity">
    <text evidence="1">Belongs to the JARID1 histone demethylase family.</text>
</comment>
<dbReference type="InterPro" id="IPR003347">
    <property type="entry name" value="JmjC_dom"/>
</dbReference>
<dbReference type="PANTHER" id="PTHR12461:SF99">
    <property type="entry name" value="BIFUNCTIONAL PEPTIDASE AND (3S)-LYSYL HYDROXYLASE JMJD7"/>
    <property type="match status" value="1"/>
</dbReference>
<feature type="domain" description="JmjC" evidence="2">
    <location>
        <begin position="131"/>
        <end position="325"/>
    </location>
</feature>
<name>A0A6M2F6S0_9ROSI</name>
<dbReference type="SUPFAM" id="SSF51197">
    <property type="entry name" value="Clavaminate synthase-like"/>
    <property type="match status" value="1"/>
</dbReference>
<evidence type="ECO:0000313" key="3">
    <source>
        <dbReference type="EMBL" id="NUU93242.1"/>
    </source>
</evidence>
<accession>A0A6M2F6S0</accession>